<protein>
    <submittedName>
        <fullName evidence="2">Uncharacterized protein</fullName>
    </submittedName>
</protein>
<feature type="compositionally biased region" description="Pro residues" evidence="1">
    <location>
        <begin position="163"/>
        <end position="186"/>
    </location>
</feature>
<name>M7TGR6_BOTF1</name>
<dbReference type="HOGENOM" id="CLU_946622_0_0_1"/>
<feature type="region of interest" description="Disordered" evidence="1">
    <location>
        <begin position="160"/>
        <end position="186"/>
    </location>
</feature>
<gene>
    <name evidence="2" type="ORF">BcDW1_11031</name>
</gene>
<dbReference type="OrthoDB" id="3552036at2759"/>
<dbReference type="EMBL" id="KB708124">
    <property type="protein sequence ID" value="EMR80334.1"/>
    <property type="molecule type" value="Genomic_DNA"/>
</dbReference>
<accession>M7TGR6</accession>
<dbReference type="AlphaFoldDB" id="M7TGR6"/>
<proteinExistence type="predicted"/>
<evidence type="ECO:0000256" key="1">
    <source>
        <dbReference type="SAM" id="MobiDB-lite"/>
    </source>
</evidence>
<evidence type="ECO:0000313" key="3">
    <source>
        <dbReference type="Proteomes" id="UP000012045"/>
    </source>
</evidence>
<dbReference type="Proteomes" id="UP000012045">
    <property type="component" value="Unassembled WGS sequence"/>
</dbReference>
<organism evidence="2 3">
    <name type="scientific">Botryotinia fuckeliana (strain BcDW1)</name>
    <name type="common">Noble rot fungus</name>
    <name type="synonym">Botrytis cinerea</name>
    <dbReference type="NCBI Taxonomy" id="1290391"/>
    <lineage>
        <taxon>Eukaryota</taxon>
        <taxon>Fungi</taxon>
        <taxon>Dikarya</taxon>
        <taxon>Ascomycota</taxon>
        <taxon>Pezizomycotina</taxon>
        <taxon>Leotiomycetes</taxon>
        <taxon>Helotiales</taxon>
        <taxon>Sclerotiniaceae</taxon>
        <taxon>Botrytis</taxon>
    </lineage>
</organism>
<reference evidence="3" key="1">
    <citation type="journal article" date="2013" name="Genome Announc.">
        <title>Draft genome sequence of Botrytis cinerea BcDW1, inoculum for noble rot of grape berries.</title>
        <authorList>
            <person name="Blanco-Ulate B."/>
            <person name="Allen G."/>
            <person name="Powell A.L."/>
            <person name="Cantu D."/>
        </authorList>
    </citation>
    <scope>NUCLEOTIDE SEQUENCE [LARGE SCALE GENOMIC DNA]</scope>
    <source>
        <strain evidence="3">BcDW1</strain>
    </source>
</reference>
<sequence length="316" mass="36079">MSRSIPPGTNNSPVHHYFDYTASPYELEWTGLHREAMPILVEVSNIGQRSHAPRQKSVHFASRDIDEFNDLKIQSSDKRHKNHTTSLNVMKSSGRKKIPSSSELFKAASSCYDPSSTQNQAFNRRTIRDQPIDRGYRMELKARNHDSIQNHQFKLIAASTEPQYPPRVPSPPMKRDPPPTPRPARLPTPDFEENCDGRLHFCNCLGCYEGRKPQRVVGSERQEASAYLKMENQYQAATAYIRNARPTESQQRQNFTVVSTEDFYLTFVNEIALLQIWLDQMCIWARACPAKSLKLQPHLVVNELDGAPSDLADKIP</sequence>
<evidence type="ECO:0000313" key="2">
    <source>
        <dbReference type="EMBL" id="EMR80334.1"/>
    </source>
</evidence>